<keyword evidence="5" id="KW-0456">Lyase</keyword>
<dbReference type="InterPro" id="IPR005551">
    <property type="entry name" value="CitX"/>
</dbReference>
<reference evidence="5 6" key="1">
    <citation type="submission" date="2024-01" db="EMBL/GenBank/DDBJ databases">
        <title>Active colonisers of the gastrointestinal tract of Atlantic salmon farmed in a warm water region.</title>
        <authorList>
            <person name="Bowman J.P."/>
        </authorList>
    </citation>
    <scope>NUCLEOTIDE SEQUENCE [LARGE SCALE GENOMIC DNA]</scope>
    <source>
        <strain evidence="5 6">S3MW1</strain>
    </source>
</reference>
<evidence type="ECO:0000313" key="5">
    <source>
        <dbReference type="EMBL" id="MEC6833938.1"/>
    </source>
</evidence>
<dbReference type="Pfam" id="PF03802">
    <property type="entry name" value="CitX"/>
    <property type="match status" value="1"/>
</dbReference>
<evidence type="ECO:0000313" key="6">
    <source>
        <dbReference type="Proteomes" id="UP001306119"/>
    </source>
</evidence>
<name>A0ABU6LFA8_9GAMM</name>
<dbReference type="Proteomes" id="UP001306119">
    <property type="component" value="Unassembled WGS sequence"/>
</dbReference>
<gene>
    <name evidence="5" type="primary">citX</name>
    <name evidence="5" type="ORF">VXS06_19460</name>
</gene>
<dbReference type="EMBL" id="JAYXUG010000035">
    <property type="protein sequence ID" value="MEC6833938.1"/>
    <property type="molecule type" value="Genomic_DNA"/>
</dbReference>
<organism evidence="5 6">
    <name type="scientific">Photobacterium toruni</name>
    <dbReference type="NCBI Taxonomy" id="1935446"/>
    <lineage>
        <taxon>Bacteria</taxon>
        <taxon>Pseudomonadati</taxon>
        <taxon>Pseudomonadota</taxon>
        <taxon>Gammaproteobacteria</taxon>
        <taxon>Vibrionales</taxon>
        <taxon>Vibrionaceae</taxon>
        <taxon>Photobacterium</taxon>
    </lineage>
</organism>
<keyword evidence="6" id="KW-1185">Reference proteome</keyword>
<dbReference type="NCBIfam" id="TIGR03124">
    <property type="entry name" value="citrate_citX"/>
    <property type="match status" value="1"/>
</dbReference>
<evidence type="ECO:0000256" key="4">
    <source>
        <dbReference type="ARBA" id="ARBA00048574"/>
    </source>
</evidence>
<proteinExistence type="predicted"/>
<accession>A0ABU6LFA8</accession>
<comment type="caution">
    <text evidence="5">The sequence shown here is derived from an EMBL/GenBank/DDBJ whole genome shotgun (WGS) entry which is preliminary data.</text>
</comment>
<protein>
    <recommendedName>
        <fullName evidence="1">citrate lyase holo-[acyl-carrier protein] synthase</fullName>
        <ecNumber evidence="1">2.7.7.61</ecNumber>
    </recommendedName>
</protein>
<dbReference type="GO" id="GO:0050519">
    <property type="term" value="F:holo-citrate lyase synthase activity"/>
    <property type="evidence" value="ECO:0007669"/>
    <property type="project" value="UniProtKB-EC"/>
</dbReference>
<dbReference type="EC" id="2.7.7.61" evidence="1"/>
<sequence>MFEGVSVNLMDIMAFRDAISNTHKLWLDGNAELLISFTVNMMGPVKVNQATRRIFQQGIAAIEQFYMDTSLIVLHAQRFESAAGFHYVVAVSGRSSLLLKKQLIELELSLPYGRMMDIDVIDKSYRPVSRRCLGYAPRQCLICHQQAKDCARNQTHSLADLHLAISEILAS</sequence>
<evidence type="ECO:0000256" key="3">
    <source>
        <dbReference type="ARBA" id="ARBA00022695"/>
    </source>
</evidence>
<evidence type="ECO:0000256" key="2">
    <source>
        <dbReference type="ARBA" id="ARBA00022679"/>
    </source>
</evidence>
<dbReference type="GO" id="GO:0016829">
    <property type="term" value="F:lyase activity"/>
    <property type="evidence" value="ECO:0007669"/>
    <property type="project" value="UniProtKB-KW"/>
</dbReference>
<dbReference type="RefSeq" id="WP_327775735.1">
    <property type="nucleotide sequence ID" value="NZ_JAYXUG010000035.1"/>
</dbReference>
<evidence type="ECO:0000256" key="1">
    <source>
        <dbReference type="ARBA" id="ARBA00012524"/>
    </source>
</evidence>
<keyword evidence="2 5" id="KW-0808">Transferase</keyword>
<comment type="catalytic activity">
    <reaction evidence="4">
        <text>apo-[citrate lyase ACP] + 2'-(5''-triphospho-alpha-D-ribosyl)-3'-dephospho-CoA = holo-[citrate lyase ACP] + diphosphate</text>
        <dbReference type="Rhea" id="RHEA:16333"/>
        <dbReference type="Rhea" id="RHEA-COMP:10157"/>
        <dbReference type="Rhea" id="RHEA-COMP:10158"/>
        <dbReference type="ChEBI" id="CHEBI:29999"/>
        <dbReference type="ChEBI" id="CHEBI:33019"/>
        <dbReference type="ChEBI" id="CHEBI:61378"/>
        <dbReference type="ChEBI" id="CHEBI:82683"/>
        <dbReference type="EC" id="2.7.7.61"/>
    </reaction>
</comment>
<keyword evidence="3 5" id="KW-0548">Nucleotidyltransferase</keyword>